<accession>A0A9N9DDI6</accession>
<dbReference type="Proteomes" id="UP000789831">
    <property type="component" value="Unassembled WGS sequence"/>
</dbReference>
<evidence type="ECO:0000313" key="2">
    <source>
        <dbReference type="EMBL" id="CAG8637435.1"/>
    </source>
</evidence>
<sequence length="130" mass="14514">MDDLVEGMVEAVKGKEDEDLDDSEVKDNNKENNPIQAQLRSQISSLEQKPNKTPQQQADLAAKKKQLAELLKKQNSNATNNAKPSDKSTFAVGYGIIGLVLIGQGKTLEQLKEENETKSDEDFQKTFEEY</sequence>
<feature type="region of interest" description="Disordered" evidence="1">
    <location>
        <begin position="1"/>
        <end position="35"/>
    </location>
</feature>
<organism evidence="2 3">
    <name type="scientific">Ambispora gerdemannii</name>
    <dbReference type="NCBI Taxonomy" id="144530"/>
    <lineage>
        <taxon>Eukaryota</taxon>
        <taxon>Fungi</taxon>
        <taxon>Fungi incertae sedis</taxon>
        <taxon>Mucoromycota</taxon>
        <taxon>Glomeromycotina</taxon>
        <taxon>Glomeromycetes</taxon>
        <taxon>Archaeosporales</taxon>
        <taxon>Ambisporaceae</taxon>
        <taxon>Ambispora</taxon>
    </lineage>
</organism>
<keyword evidence="3" id="KW-1185">Reference proteome</keyword>
<feature type="compositionally biased region" description="Polar residues" evidence="1">
    <location>
        <begin position="44"/>
        <end position="54"/>
    </location>
</feature>
<evidence type="ECO:0000256" key="1">
    <source>
        <dbReference type="SAM" id="MobiDB-lite"/>
    </source>
</evidence>
<reference evidence="2" key="1">
    <citation type="submission" date="2021-06" db="EMBL/GenBank/DDBJ databases">
        <authorList>
            <person name="Kallberg Y."/>
            <person name="Tangrot J."/>
            <person name="Rosling A."/>
        </authorList>
    </citation>
    <scope>NUCLEOTIDE SEQUENCE</scope>
    <source>
        <strain evidence="2">MT106</strain>
    </source>
</reference>
<name>A0A9N9DDI6_9GLOM</name>
<evidence type="ECO:0000313" key="3">
    <source>
        <dbReference type="Proteomes" id="UP000789831"/>
    </source>
</evidence>
<gene>
    <name evidence="2" type="ORF">AGERDE_LOCUS10813</name>
</gene>
<comment type="caution">
    <text evidence="2">The sequence shown here is derived from an EMBL/GenBank/DDBJ whole genome shotgun (WGS) entry which is preliminary data.</text>
</comment>
<dbReference type="EMBL" id="CAJVPL010003723">
    <property type="protein sequence ID" value="CAG8637435.1"/>
    <property type="molecule type" value="Genomic_DNA"/>
</dbReference>
<protein>
    <submittedName>
        <fullName evidence="2">10040_t:CDS:1</fullName>
    </submittedName>
</protein>
<proteinExistence type="predicted"/>
<feature type="region of interest" description="Disordered" evidence="1">
    <location>
        <begin position="44"/>
        <end position="63"/>
    </location>
</feature>
<dbReference type="AlphaFoldDB" id="A0A9N9DDI6"/>